<feature type="domain" description="HTH lysR-type" evidence="5">
    <location>
        <begin position="5"/>
        <end position="62"/>
    </location>
</feature>
<dbReference type="Pfam" id="PF00126">
    <property type="entry name" value="HTH_1"/>
    <property type="match status" value="1"/>
</dbReference>
<evidence type="ECO:0000313" key="6">
    <source>
        <dbReference type="EMBL" id="ANI31751.1"/>
    </source>
</evidence>
<dbReference type="SUPFAM" id="SSF53850">
    <property type="entry name" value="Periplasmic binding protein-like II"/>
    <property type="match status" value="1"/>
</dbReference>
<dbReference type="SUPFAM" id="SSF46785">
    <property type="entry name" value="Winged helix' DNA-binding domain"/>
    <property type="match status" value="1"/>
</dbReference>
<gene>
    <name evidence="6" type="ORF">PL78_18255</name>
</gene>
<proteinExistence type="inferred from homology"/>
<dbReference type="InterPro" id="IPR058163">
    <property type="entry name" value="LysR-type_TF_proteobact-type"/>
</dbReference>
<accession>A0ABM6BPY5</accession>
<dbReference type="Proteomes" id="UP000266744">
    <property type="component" value="Chromosome"/>
</dbReference>
<dbReference type="RefSeq" id="WP_064517835.1">
    <property type="nucleotide sequence ID" value="NZ_CP010029.1"/>
</dbReference>
<dbReference type="Pfam" id="PF03466">
    <property type="entry name" value="LysR_substrate"/>
    <property type="match status" value="1"/>
</dbReference>
<keyword evidence="3" id="KW-0238">DNA-binding</keyword>
<organism evidence="6 7">
    <name type="scientific">Yersinia entomophaga</name>
    <dbReference type="NCBI Taxonomy" id="935293"/>
    <lineage>
        <taxon>Bacteria</taxon>
        <taxon>Pseudomonadati</taxon>
        <taxon>Pseudomonadota</taxon>
        <taxon>Gammaproteobacteria</taxon>
        <taxon>Enterobacterales</taxon>
        <taxon>Yersiniaceae</taxon>
        <taxon>Yersinia</taxon>
    </lineage>
</organism>
<dbReference type="InterPro" id="IPR005119">
    <property type="entry name" value="LysR_subst-bd"/>
</dbReference>
<dbReference type="InterPro" id="IPR036390">
    <property type="entry name" value="WH_DNA-bd_sf"/>
</dbReference>
<evidence type="ECO:0000256" key="3">
    <source>
        <dbReference type="ARBA" id="ARBA00023125"/>
    </source>
</evidence>
<dbReference type="EMBL" id="CP010029">
    <property type="protein sequence ID" value="ANI31751.1"/>
    <property type="molecule type" value="Genomic_DNA"/>
</dbReference>
<evidence type="ECO:0000313" key="7">
    <source>
        <dbReference type="Proteomes" id="UP000266744"/>
    </source>
</evidence>
<dbReference type="PANTHER" id="PTHR30537">
    <property type="entry name" value="HTH-TYPE TRANSCRIPTIONAL REGULATOR"/>
    <property type="match status" value="1"/>
</dbReference>
<evidence type="ECO:0000256" key="1">
    <source>
        <dbReference type="ARBA" id="ARBA00009437"/>
    </source>
</evidence>
<name>A0ABM6BPY5_YERET</name>
<comment type="similarity">
    <text evidence="1">Belongs to the LysR transcriptional regulatory family.</text>
</comment>
<keyword evidence="7" id="KW-1185">Reference proteome</keyword>
<keyword evidence="4" id="KW-0804">Transcription</keyword>
<dbReference type="PROSITE" id="PS50931">
    <property type="entry name" value="HTH_LYSR"/>
    <property type="match status" value="1"/>
</dbReference>
<evidence type="ECO:0000256" key="4">
    <source>
        <dbReference type="ARBA" id="ARBA00023163"/>
    </source>
</evidence>
<keyword evidence="2" id="KW-0805">Transcription regulation</keyword>
<dbReference type="Gene3D" id="1.10.10.10">
    <property type="entry name" value="Winged helix-like DNA-binding domain superfamily/Winged helix DNA-binding domain"/>
    <property type="match status" value="1"/>
</dbReference>
<dbReference type="PANTHER" id="PTHR30537:SF5">
    <property type="entry name" value="HTH-TYPE TRANSCRIPTIONAL ACTIVATOR TTDR-RELATED"/>
    <property type="match status" value="1"/>
</dbReference>
<evidence type="ECO:0000259" key="5">
    <source>
        <dbReference type="PROSITE" id="PS50931"/>
    </source>
</evidence>
<evidence type="ECO:0000256" key="2">
    <source>
        <dbReference type="ARBA" id="ARBA00023015"/>
    </source>
</evidence>
<dbReference type="PRINTS" id="PR00039">
    <property type="entry name" value="HTHLYSR"/>
</dbReference>
<dbReference type="Gene3D" id="3.40.190.290">
    <property type="match status" value="1"/>
</dbReference>
<reference evidence="6 7" key="1">
    <citation type="journal article" date="2016" name="Toxins">
        <title>The Draft Genome Sequence of the Yersinia entomophaga Entomopathogenic Type Strain MH96T.</title>
        <authorList>
            <person name="Hurst M.R."/>
            <person name="Beattie A."/>
            <person name="Altermann E."/>
            <person name="Moraga R.M."/>
            <person name="Harper L.A."/>
            <person name="Calder J."/>
            <person name="Laugraud A."/>
        </authorList>
    </citation>
    <scope>NUCLEOTIDE SEQUENCE [LARGE SCALE GENOMIC DNA]</scope>
    <source>
        <strain evidence="6 7">MH96</strain>
    </source>
</reference>
<protein>
    <submittedName>
        <fullName evidence="6">LysR family transcriptional regulator</fullName>
    </submittedName>
</protein>
<sequence>MNRIPSLKLLMGFEAAARLGSFARAADELCLSQSAISHQISQIEAQTGQPLFRRVGRGVELTVAGEVLQRTVLRTLETLRSGMSRIATYLDPGLVAMVCPSPILQGWLQPRLDALQQQIPDLCPLLSSDETARFIDEIDVDIAIGSRPLDQEGLLQLPFLQDEWVMVASAAVAEKLILHPANHHSDITSLICLEEHLTGEKTGALLATLLQRFRLSAIYDDQSGVMDAVRRGRGMALLSRLAADSGLQDGTLAVVDDYAPLPGQTFWISRVAGEARSPQVMAAFAWLQQQNNISESFQKHI</sequence>
<dbReference type="InterPro" id="IPR036388">
    <property type="entry name" value="WH-like_DNA-bd_sf"/>
</dbReference>
<dbReference type="InterPro" id="IPR000847">
    <property type="entry name" value="LysR_HTH_N"/>
</dbReference>